<keyword evidence="1" id="KW-1133">Transmembrane helix</keyword>
<comment type="caution">
    <text evidence="2">The sequence shown here is derived from an EMBL/GenBank/DDBJ whole genome shotgun (WGS) entry which is preliminary data.</text>
</comment>
<evidence type="ECO:0000313" key="2">
    <source>
        <dbReference type="EMBL" id="HGL16992.1"/>
    </source>
</evidence>
<accession>A0A7V4E3M1</accession>
<name>A0A7V4E3M1_UNCW3</name>
<dbReference type="EMBL" id="DTDJ01000013">
    <property type="protein sequence ID" value="HGL16992.1"/>
    <property type="molecule type" value="Genomic_DNA"/>
</dbReference>
<organism evidence="2">
    <name type="scientific">candidate division WOR-3 bacterium</name>
    <dbReference type="NCBI Taxonomy" id="2052148"/>
    <lineage>
        <taxon>Bacteria</taxon>
        <taxon>Bacteria division WOR-3</taxon>
    </lineage>
</organism>
<keyword evidence="1" id="KW-0472">Membrane</keyword>
<keyword evidence="1" id="KW-0812">Transmembrane</keyword>
<proteinExistence type="predicted"/>
<dbReference type="AlphaFoldDB" id="A0A7V4E3M1"/>
<gene>
    <name evidence="2" type="ORF">ENU66_01440</name>
</gene>
<evidence type="ECO:0000256" key="1">
    <source>
        <dbReference type="SAM" id="Phobius"/>
    </source>
</evidence>
<feature type="transmembrane region" description="Helical" evidence="1">
    <location>
        <begin position="136"/>
        <end position="159"/>
    </location>
</feature>
<protein>
    <submittedName>
        <fullName evidence="2">Uncharacterized protein</fullName>
    </submittedName>
</protein>
<reference evidence="2" key="1">
    <citation type="journal article" date="2020" name="mSystems">
        <title>Genome- and Community-Level Interaction Insights into Carbon Utilization and Element Cycling Functions of Hydrothermarchaeota in Hydrothermal Sediment.</title>
        <authorList>
            <person name="Zhou Z."/>
            <person name="Liu Y."/>
            <person name="Xu W."/>
            <person name="Pan J."/>
            <person name="Luo Z.H."/>
            <person name="Li M."/>
        </authorList>
    </citation>
    <scope>NUCLEOTIDE SEQUENCE [LARGE SCALE GENOMIC DNA]</scope>
    <source>
        <strain evidence="2">SpSt-69</strain>
    </source>
</reference>
<sequence length="216" mass="25065">MDLLPSKYLTKEFMEELLREPEVLGVIFNFFTRTDKIPPLPKSMAGRKDANLVFLSLIGAYGLKENGEKFANNIPPGVGFYHILRPSLTPDFTCWTYHRGRRALVKMSQEMMKKYYLESSGNVAVDFALKNIYNLYIYYLSVGAFPFLFSMGMITDYLVRKDYDLPSSSPEEYFEALFSYVRLYAFEVSNEDELYRYAISSIYLHAWGRKVLLGES</sequence>